<dbReference type="Gene3D" id="3.80.10.10">
    <property type="entry name" value="Ribonuclease Inhibitor"/>
    <property type="match status" value="1"/>
</dbReference>
<reference evidence="1" key="2">
    <citation type="submission" date="2020-08" db="EMBL/GenBank/DDBJ databases">
        <title>Plant Genome Project.</title>
        <authorList>
            <person name="Zhang R.-G."/>
        </authorList>
    </citation>
    <scope>NUCLEOTIDE SEQUENCE</scope>
    <source>
        <strain evidence="1">Huo1</strain>
        <tissue evidence="1">Leaf</tissue>
    </source>
</reference>
<dbReference type="SUPFAM" id="SSF52058">
    <property type="entry name" value="L domain-like"/>
    <property type="match status" value="1"/>
</dbReference>
<gene>
    <name evidence="1" type="ORF">SASPL_116317</name>
</gene>
<comment type="caution">
    <text evidence="1">The sequence shown here is derived from an EMBL/GenBank/DDBJ whole genome shotgun (WGS) entry which is preliminary data.</text>
</comment>
<keyword evidence="2" id="KW-1185">Reference proteome</keyword>
<dbReference type="Proteomes" id="UP000298416">
    <property type="component" value="Unassembled WGS sequence"/>
</dbReference>
<dbReference type="AlphaFoldDB" id="A0A8X8XSN4"/>
<evidence type="ECO:0000313" key="1">
    <source>
        <dbReference type="EMBL" id="KAG6419805.1"/>
    </source>
</evidence>
<proteinExistence type="predicted"/>
<dbReference type="PANTHER" id="PTHR15140">
    <property type="entry name" value="TUBULIN-SPECIFIC CHAPERONE E"/>
    <property type="match status" value="1"/>
</dbReference>
<protein>
    <recommendedName>
        <fullName evidence="3">Rx N-terminal domain-containing protein</fullName>
    </recommendedName>
</protein>
<dbReference type="Gene3D" id="1.20.5.4130">
    <property type="match status" value="1"/>
</dbReference>
<dbReference type="PANTHER" id="PTHR15140:SF37">
    <property type="entry name" value="UBIQUITIN-LIKE DOMAIN-CONTAINING PROTEIN"/>
    <property type="match status" value="1"/>
</dbReference>
<evidence type="ECO:0000313" key="2">
    <source>
        <dbReference type="Proteomes" id="UP000298416"/>
    </source>
</evidence>
<sequence length="455" mass="51604">MASSLQPLITILEGILDPHQTRWIVDENNPQLQSLLDKATSLQKLLDSKSSLTKLDSRIREVAHQAEDIIESHMVHHMLSGSNCVIFTLSTPDLQQVIRDLDSVMEQAEKLVENKILPSKSSSAAVGIDSAIEQLKLADKKTPSSSSSSSVVVGIDGDLMQLKDRLKYGEDMFLNGPNKFTFSNPRRVSFHTKFQSEVINDSAESMSLTRSVLYIDFRSAEFPSGAFFAARLLRVLDLDMRTHRFPTEILELVNLRFLRVNLDNSGTIHIVSMPKGITRLWNLQTLIAPLFHVNEPAELWKLSELSNLELFDIRLLKDEEMNYSVLKKLEKISIRMGVQLIEEATSWDGFLKSIPNIKKLSINDRDRTTSTAIDLSHLHKLENLTCHYMTSTSSPDVWGTLCALQKLEELEIWQCSFERKEETCEEEWELADGDEFPSLQVINLKILSAKLYATL</sequence>
<dbReference type="InterPro" id="IPR032675">
    <property type="entry name" value="LRR_dom_sf"/>
</dbReference>
<name>A0A8X8XSN4_SALSN</name>
<accession>A0A8X8XSN4</accession>
<evidence type="ECO:0008006" key="3">
    <source>
        <dbReference type="Google" id="ProtNLM"/>
    </source>
</evidence>
<reference evidence="1" key="1">
    <citation type="submission" date="2018-01" db="EMBL/GenBank/DDBJ databases">
        <authorList>
            <person name="Mao J.F."/>
        </authorList>
    </citation>
    <scope>NUCLEOTIDE SEQUENCE</scope>
    <source>
        <strain evidence="1">Huo1</strain>
        <tissue evidence="1">Leaf</tissue>
    </source>
</reference>
<organism evidence="1">
    <name type="scientific">Salvia splendens</name>
    <name type="common">Scarlet sage</name>
    <dbReference type="NCBI Taxonomy" id="180675"/>
    <lineage>
        <taxon>Eukaryota</taxon>
        <taxon>Viridiplantae</taxon>
        <taxon>Streptophyta</taxon>
        <taxon>Embryophyta</taxon>
        <taxon>Tracheophyta</taxon>
        <taxon>Spermatophyta</taxon>
        <taxon>Magnoliopsida</taxon>
        <taxon>eudicotyledons</taxon>
        <taxon>Gunneridae</taxon>
        <taxon>Pentapetalae</taxon>
        <taxon>asterids</taxon>
        <taxon>lamiids</taxon>
        <taxon>Lamiales</taxon>
        <taxon>Lamiaceae</taxon>
        <taxon>Nepetoideae</taxon>
        <taxon>Mentheae</taxon>
        <taxon>Salviinae</taxon>
        <taxon>Salvia</taxon>
        <taxon>Salvia subgen. Calosphace</taxon>
        <taxon>core Calosphace</taxon>
    </lineage>
</organism>
<dbReference type="EMBL" id="PNBA02000006">
    <property type="protein sequence ID" value="KAG6419805.1"/>
    <property type="molecule type" value="Genomic_DNA"/>
</dbReference>